<protein>
    <submittedName>
        <fullName evidence="2">Uncharacterized protein</fullName>
    </submittedName>
</protein>
<organism evidence="2 3">
    <name type="scientific">Cymbomonas tetramitiformis</name>
    <dbReference type="NCBI Taxonomy" id="36881"/>
    <lineage>
        <taxon>Eukaryota</taxon>
        <taxon>Viridiplantae</taxon>
        <taxon>Chlorophyta</taxon>
        <taxon>Pyramimonadophyceae</taxon>
        <taxon>Pyramimonadales</taxon>
        <taxon>Pyramimonadaceae</taxon>
        <taxon>Cymbomonas</taxon>
    </lineage>
</organism>
<gene>
    <name evidence="2" type="ORF">CYMTET_36468</name>
</gene>
<feature type="chain" id="PRO_5042169352" evidence="1">
    <location>
        <begin position="25"/>
        <end position="72"/>
    </location>
</feature>
<reference evidence="2 3" key="1">
    <citation type="journal article" date="2015" name="Genome Biol. Evol.">
        <title>Comparative Genomics of a Bacterivorous Green Alga Reveals Evolutionary Causalities and Consequences of Phago-Mixotrophic Mode of Nutrition.</title>
        <authorList>
            <person name="Burns J.A."/>
            <person name="Paasch A."/>
            <person name="Narechania A."/>
            <person name="Kim E."/>
        </authorList>
    </citation>
    <scope>NUCLEOTIDE SEQUENCE [LARGE SCALE GENOMIC DNA]</scope>
    <source>
        <strain evidence="2 3">PLY_AMNH</strain>
    </source>
</reference>
<sequence length="72" mass="7840">MKTAFQIFLAILAIVAFMSVVSDAFSIKNPPQGFRDFCKGQSVSECLDALENNCLLGYAKACATMEKFGIPK</sequence>
<keyword evidence="3" id="KW-1185">Reference proteome</keyword>
<comment type="caution">
    <text evidence="2">The sequence shown here is derived from an EMBL/GenBank/DDBJ whole genome shotgun (WGS) entry which is preliminary data.</text>
</comment>
<dbReference type="Proteomes" id="UP001190700">
    <property type="component" value="Unassembled WGS sequence"/>
</dbReference>
<evidence type="ECO:0000313" key="2">
    <source>
        <dbReference type="EMBL" id="KAK3254316.1"/>
    </source>
</evidence>
<keyword evidence="1" id="KW-0732">Signal</keyword>
<accession>A0AAE0F6Z2</accession>
<evidence type="ECO:0000313" key="3">
    <source>
        <dbReference type="Proteomes" id="UP001190700"/>
    </source>
</evidence>
<dbReference type="EMBL" id="LGRX02023752">
    <property type="protein sequence ID" value="KAK3254316.1"/>
    <property type="molecule type" value="Genomic_DNA"/>
</dbReference>
<dbReference type="AlphaFoldDB" id="A0AAE0F6Z2"/>
<name>A0AAE0F6Z2_9CHLO</name>
<feature type="signal peptide" evidence="1">
    <location>
        <begin position="1"/>
        <end position="24"/>
    </location>
</feature>
<proteinExistence type="predicted"/>
<evidence type="ECO:0000256" key="1">
    <source>
        <dbReference type="SAM" id="SignalP"/>
    </source>
</evidence>